<dbReference type="EC" id="5.2.1.8" evidence="4"/>
<evidence type="ECO:0000256" key="7">
    <source>
        <dbReference type="ARBA" id="ARBA00023186"/>
    </source>
</evidence>
<name>A0A3B0UX79_9ZZZZ</name>
<dbReference type="InterPro" id="IPR001179">
    <property type="entry name" value="PPIase_FKBP_dom"/>
</dbReference>
<keyword evidence="5" id="KW-0963">Cytoplasm</keyword>
<keyword evidence="6" id="KW-0697">Rotamase</keyword>
<evidence type="ECO:0000256" key="5">
    <source>
        <dbReference type="ARBA" id="ARBA00022490"/>
    </source>
</evidence>
<dbReference type="PANTHER" id="PTHR47861">
    <property type="entry name" value="FKBP-TYPE PEPTIDYL-PROLYL CIS-TRANS ISOMERASE SLYD"/>
    <property type="match status" value="1"/>
</dbReference>
<dbReference type="AlphaFoldDB" id="A0A3B0UX79"/>
<dbReference type="GO" id="GO:0005737">
    <property type="term" value="C:cytoplasm"/>
    <property type="evidence" value="ECO:0007669"/>
    <property type="project" value="UniProtKB-SubCell"/>
</dbReference>
<gene>
    <name evidence="10" type="ORF">MNBD_DELTA03-380</name>
</gene>
<keyword evidence="7" id="KW-0143">Chaperone</keyword>
<evidence type="ECO:0000256" key="3">
    <source>
        <dbReference type="ARBA" id="ARBA00006577"/>
    </source>
</evidence>
<feature type="domain" description="PPIase FKBP-type" evidence="9">
    <location>
        <begin position="10"/>
        <end position="94"/>
    </location>
</feature>
<evidence type="ECO:0000256" key="4">
    <source>
        <dbReference type="ARBA" id="ARBA00013194"/>
    </source>
</evidence>
<comment type="similarity">
    <text evidence="3">Belongs to the FKBP-type PPIase family.</text>
</comment>
<dbReference type="PROSITE" id="PS50059">
    <property type="entry name" value="FKBP_PPIASE"/>
    <property type="match status" value="1"/>
</dbReference>
<dbReference type="EMBL" id="UOEX01000138">
    <property type="protein sequence ID" value="VAW35728.1"/>
    <property type="molecule type" value="Genomic_DNA"/>
</dbReference>
<dbReference type="PANTHER" id="PTHR47861:SF3">
    <property type="entry name" value="FKBP-TYPE PEPTIDYL-PROLYL CIS-TRANS ISOMERASE SLYD"/>
    <property type="match status" value="1"/>
</dbReference>
<sequence>MKKIMKAGIGDKVVVVYDGFLENGEVFESSEASGPLEFKIGIGEVLPAFEEAVINMEVGATKTFIIKAAQAHGPVKAELIHRMERSTLPDHQNLRPGMVLGMKIDHEGNKHEIPALLTALDEEFATLDFNHPLAGKDLKYKLTLREIKSAAAGG</sequence>
<dbReference type="InterPro" id="IPR046357">
    <property type="entry name" value="PPIase_dom_sf"/>
</dbReference>
<dbReference type="Pfam" id="PF00254">
    <property type="entry name" value="FKBP_C"/>
    <property type="match status" value="1"/>
</dbReference>
<dbReference type="GO" id="GO:0003755">
    <property type="term" value="F:peptidyl-prolyl cis-trans isomerase activity"/>
    <property type="evidence" value="ECO:0007669"/>
    <property type="project" value="UniProtKB-KW"/>
</dbReference>
<proteinExistence type="inferred from homology"/>
<dbReference type="GO" id="GO:0042026">
    <property type="term" value="P:protein refolding"/>
    <property type="evidence" value="ECO:0007669"/>
    <property type="project" value="UniProtKB-ARBA"/>
</dbReference>
<evidence type="ECO:0000256" key="2">
    <source>
        <dbReference type="ARBA" id="ARBA00004496"/>
    </source>
</evidence>
<evidence type="ECO:0000259" key="9">
    <source>
        <dbReference type="PROSITE" id="PS50059"/>
    </source>
</evidence>
<evidence type="ECO:0000256" key="1">
    <source>
        <dbReference type="ARBA" id="ARBA00000971"/>
    </source>
</evidence>
<comment type="subcellular location">
    <subcellularLocation>
        <location evidence="2">Cytoplasm</location>
    </subcellularLocation>
</comment>
<evidence type="ECO:0000256" key="8">
    <source>
        <dbReference type="ARBA" id="ARBA00023235"/>
    </source>
</evidence>
<reference evidence="10" key="1">
    <citation type="submission" date="2018-06" db="EMBL/GenBank/DDBJ databases">
        <authorList>
            <person name="Zhirakovskaya E."/>
        </authorList>
    </citation>
    <scope>NUCLEOTIDE SEQUENCE</scope>
</reference>
<accession>A0A3B0UX79</accession>
<dbReference type="SUPFAM" id="SSF54534">
    <property type="entry name" value="FKBP-like"/>
    <property type="match status" value="1"/>
</dbReference>
<protein>
    <recommendedName>
        <fullName evidence="4">peptidylprolyl isomerase</fullName>
        <ecNumber evidence="4">5.2.1.8</ecNumber>
    </recommendedName>
</protein>
<keyword evidence="8" id="KW-0413">Isomerase</keyword>
<comment type="catalytic activity">
    <reaction evidence="1">
        <text>[protein]-peptidylproline (omega=180) = [protein]-peptidylproline (omega=0)</text>
        <dbReference type="Rhea" id="RHEA:16237"/>
        <dbReference type="Rhea" id="RHEA-COMP:10747"/>
        <dbReference type="Rhea" id="RHEA-COMP:10748"/>
        <dbReference type="ChEBI" id="CHEBI:83833"/>
        <dbReference type="ChEBI" id="CHEBI:83834"/>
        <dbReference type="EC" id="5.2.1.8"/>
    </reaction>
</comment>
<organism evidence="10">
    <name type="scientific">hydrothermal vent metagenome</name>
    <dbReference type="NCBI Taxonomy" id="652676"/>
    <lineage>
        <taxon>unclassified sequences</taxon>
        <taxon>metagenomes</taxon>
        <taxon>ecological metagenomes</taxon>
    </lineage>
</organism>
<evidence type="ECO:0000313" key="10">
    <source>
        <dbReference type="EMBL" id="VAW35728.1"/>
    </source>
</evidence>
<evidence type="ECO:0000256" key="6">
    <source>
        <dbReference type="ARBA" id="ARBA00023110"/>
    </source>
</evidence>
<dbReference type="Gene3D" id="3.10.50.40">
    <property type="match status" value="1"/>
</dbReference>